<accession>A0A016ASH6</accession>
<protein>
    <submittedName>
        <fullName evidence="1">Uncharacterized protein</fullName>
    </submittedName>
</protein>
<evidence type="ECO:0000313" key="1">
    <source>
        <dbReference type="EMBL" id="EXZ31241.1"/>
    </source>
</evidence>
<evidence type="ECO:0000313" key="2">
    <source>
        <dbReference type="Proteomes" id="UP000022082"/>
    </source>
</evidence>
<dbReference type="RefSeq" id="WP_032558037.1">
    <property type="nucleotide sequence ID" value="NZ_JGDJ01000060.1"/>
</dbReference>
<organism evidence="1 2">
    <name type="scientific">Bacteroides fragilis str. S36L11</name>
    <dbReference type="NCBI Taxonomy" id="1339327"/>
    <lineage>
        <taxon>Bacteria</taxon>
        <taxon>Pseudomonadati</taxon>
        <taxon>Bacteroidota</taxon>
        <taxon>Bacteroidia</taxon>
        <taxon>Bacteroidales</taxon>
        <taxon>Bacteroidaceae</taxon>
        <taxon>Bacteroides</taxon>
    </lineage>
</organism>
<gene>
    <name evidence="1" type="ORF">M136_5000</name>
</gene>
<dbReference type="PATRIC" id="fig|1339327.3.peg.264"/>
<reference evidence="1 2" key="1">
    <citation type="submission" date="2014-02" db="EMBL/GenBank/DDBJ databases">
        <authorList>
            <person name="Sears C."/>
            <person name="Carroll K."/>
            <person name="Sack B.R."/>
            <person name="Qadri F."/>
            <person name="Myers L.L."/>
            <person name="Chung G.-T."/>
            <person name="Escheverria P."/>
            <person name="Fraser C.M."/>
            <person name="Sadzewicz L."/>
            <person name="Shefchek K.A."/>
            <person name="Tallon L."/>
            <person name="Das S.P."/>
            <person name="Daugherty S."/>
            <person name="Mongodin E.F."/>
        </authorList>
    </citation>
    <scope>NUCLEOTIDE SEQUENCE [LARGE SCALE GENOMIC DNA]</scope>
    <source>
        <strain evidence="1 2">S36L11</strain>
    </source>
</reference>
<sequence>MKTKEELLAMKHEDLALFAYKIMYEQCLLEDKEKENKKLKEILNMIGVTYETYKSEFSE</sequence>
<proteinExistence type="predicted"/>
<comment type="caution">
    <text evidence="1">The sequence shown here is derived from an EMBL/GenBank/DDBJ whole genome shotgun (WGS) entry which is preliminary data.</text>
</comment>
<dbReference type="Proteomes" id="UP000022082">
    <property type="component" value="Unassembled WGS sequence"/>
</dbReference>
<dbReference type="EMBL" id="JGDJ01000060">
    <property type="protein sequence ID" value="EXZ31241.1"/>
    <property type="molecule type" value="Genomic_DNA"/>
</dbReference>
<dbReference type="AlphaFoldDB" id="A0A016ASH6"/>
<name>A0A016ASH6_BACFG</name>